<name>A0ACA9MJ52_9GLOM</name>
<feature type="non-terminal residue" evidence="1">
    <location>
        <position position="1"/>
    </location>
</feature>
<dbReference type="EMBL" id="CAJVPT010013443">
    <property type="protein sequence ID" value="CAG8595827.1"/>
    <property type="molecule type" value="Genomic_DNA"/>
</dbReference>
<comment type="caution">
    <text evidence="1">The sequence shown here is derived from an EMBL/GenBank/DDBJ whole genome shotgun (WGS) entry which is preliminary data.</text>
</comment>
<proteinExistence type="predicted"/>
<gene>
    <name evidence="1" type="ORF">ACOLOM_LOCUS6497</name>
</gene>
<evidence type="ECO:0000313" key="1">
    <source>
        <dbReference type="EMBL" id="CAG8595827.1"/>
    </source>
</evidence>
<keyword evidence="2" id="KW-1185">Reference proteome</keyword>
<reference evidence="1" key="1">
    <citation type="submission" date="2021-06" db="EMBL/GenBank/DDBJ databases">
        <authorList>
            <person name="Kallberg Y."/>
            <person name="Tangrot J."/>
            <person name="Rosling A."/>
        </authorList>
    </citation>
    <scope>NUCLEOTIDE SEQUENCE</scope>
    <source>
        <strain evidence="1">CL356</strain>
    </source>
</reference>
<protein>
    <submittedName>
        <fullName evidence="1">4562_t:CDS:1</fullName>
    </submittedName>
</protein>
<sequence>AWTSSILKKFSSKQEVVYHPVLPEHTNPTASVSLLGKCHITIGPHTFYDTKIYEAVYEKEVRSTDIQSGGLQIQPSSLTGSQFQPLTHSETQSSTQSVATPPLQSSVQAQSSSTPKVSSYSTASRPIQPAIQPRPANQTQSQVPIQPRGTTKITTRSTPSNSPVISSVPASSMNVQNMNSNTLSHANSNLNSNVSSSSANGNTLNANGSRVLPPSVLPANSQLTALFQTITPSQILVIQEQLRQPQASINMTPEQKNALINQLTTIHQLLTSPQQMPQHQIHSRPQLLTTRSRQIVRYEVLLEFRETKSDKWLFPKETVLEAMSMSEPYDILASFYLPQNEEMTVSKREYQPVTMHLTNLTQSMWDALQRVTNDLTSVLQSMTAKVNKQPNREYLLHCLPCDYPEELLESTKKLKSITKVGEGSKSSKTNSRKIKPVPPMTPNVVHPPVSNSSGGNKKCAYCFAKNTPMWRRGPDGAGTLCNACGVKWKQGKILQGSNTSRATEIIDSGPKPRKYSLSTANSSAATVTPPTKTKRKSGRSLSMSE</sequence>
<feature type="non-terminal residue" evidence="1">
    <location>
        <position position="545"/>
    </location>
</feature>
<organism evidence="1 2">
    <name type="scientific">Acaulospora colombiana</name>
    <dbReference type="NCBI Taxonomy" id="27376"/>
    <lineage>
        <taxon>Eukaryota</taxon>
        <taxon>Fungi</taxon>
        <taxon>Fungi incertae sedis</taxon>
        <taxon>Mucoromycota</taxon>
        <taxon>Glomeromycotina</taxon>
        <taxon>Glomeromycetes</taxon>
        <taxon>Diversisporales</taxon>
        <taxon>Acaulosporaceae</taxon>
        <taxon>Acaulospora</taxon>
    </lineage>
</organism>
<accession>A0ACA9MJ52</accession>
<dbReference type="Proteomes" id="UP000789525">
    <property type="component" value="Unassembled WGS sequence"/>
</dbReference>
<evidence type="ECO:0000313" key="2">
    <source>
        <dbReference type="Proteomes" id="UP000789525"/>
    </source>
</evidence>